<accession>A0ABQ6MEP3</accession>
<dbReference type="EMBL" id="BRYB01000169">
    <property type="protein sequence ID" value="GMI24452.1"/>
    <property type="molecule type" value="Genomic_DNA"/>
</dbReference>
<sequence length="220" mass="24910">MGHELLIGTGFKFVKMSRTGELEPSDAVPGLIEKYLKAKFNRESLVGHPWKEDGDGNELTPCYNPGAWPDPLPTVSDFLVGQKGNSRLGNMFVKQDLDDRVDRYNGTAGIHKGAFALLCRDELRCAGIRMLREVENVIDADLTCLWDPGEVPSAWFEIREKDYVSKIEYEFRQCTERKKRKKSGGPTNGQPAAKVPRDETQLADEIKYDLGAFWWDLLLE</sequence>
<evidence type="ECO:0000313" key="3">
    <source>
        <dbReference type="Proteomes" id="UP001165060"/>
    </source>
</evidence>
<comment type="caution">
    <text evidence="2">The sequence shown here is derived from an EMBL/GenBank/DDBJ whole genome shotgun (WGS) entry which is preliminary data.</text>
</comment>
<keyword evidence="3" id="KW-1185">Reference proteome</keyword>
<name>A0ABQ6MEP3_9STRA</name>
<organism evidence="2 3">
    <name type="scientific">Tetraparma gracilis</name>
    <dbReference type="NCBI Taxonomy" id="2962635"/>
    <lineage>
        <taxon>Eukaryota</taxon>
        <taxon>Sar</taxon>
        <taxon>Stramenopiles</taxon>
        <taxon>Ochrophyta</taxon>
        <taxon>Bolidophyceae</taxon>
        <taxon>Parmales</taxon>
        <taxon>Triparmaceae</taxon>
        <taxon>Tetraparma</taxon>
    </lineage>
</organism>
<proteinExistence type="predicted"/>
<gene>
    <name evidence="2" type="ORF">TeGR_g10985</name>
</gene>
<reference evidence="2 3" key="1">
    <citation type="journal article" date="2023" name="Commun. Biol.">
        <title>Genome analysis of Parmales, the sister group of diatoms, reveals the evolutionary specialization of diatoms from phago-mixotrophs to photoautotrophs.</title>
        <authorList>
            <person name="Ban H."/>
            <person name="Sato S."/>
            <person name="Yoshikawa S."/>
            <person name="Yamada K."/>
            <person name="Nakamura Y."/>
            <person name="Ichinomiya M."/>
            <person name="Sato N."/>
            <person name="Blanc-Mathieu R."/>
            <person name="Endo H."/>
            <person name="Kuwata A."/>
            <person name="Ogata H."/>
        </authorList>
    </citation>
    <scope>NUCLEOTIDE SEQUENCE [LARGE SCALE GENOMIC DNA]</scope>
</reference>
<evidence type="ECO:0000256" key="1">
    <source>
        <dbReference type="SAM" id="MobiDB-lite"/>
    </source>
</evidence>
<evidence type="ECO:0000313" key="2">
    <source>
        <dbReference type="EMBL" id="GMI24452.1"/>
    </source>
</evidence>
<dbReference type="Proteomes" id="UP001165060">
    <property type="component" value="Unassembled WGS sequence"/>
</dbReference>
<feature type="region of interest" description="Disordered" evidence="1">
    <location>
        <begin position="178"/>
        <end position="198"/>
    </location>
</feature>
<protein>
    <submittedName>
        <fullName evidence="2">Uncharacterized protein</fullName>
    </submittedName>
</protein>